<proteinExistence type="predicted"/>
<dbReference type="GO" id="GO:0016020">
    <property type="term" value="C:membrane"/>
    <property type="evidence" value="ECO:0007669"/>
    <property type="project" value="GOC"/>
</dbReference>
<keyword evidence="2" id="KW-1133">Transmembrane helix</keyword>
<dbReference type="InterPro" id="IPR029044">
    <property type="entry name" value="Nucleotide-diphossugar_trans"/>
</dbReference>
<dbReference type="InterPro" id="IPR051706">
    <property type="entry name" value="Glycosyltransferase_domain"/>
</dbReference>
<accession>A0A8J9SEQ4</accession>
<keyword evidence="2" id="KW-0472">Membrane</keyword>
<sequence length="371" mass="42813">MKNRKISTSKKWLSLCFYLPISILLLEYLVGIFRFRKQSEFQGLVFDQAFLINATGHTGLTKAKQPYRKRPLQELTLDNTKDSTTLCDPDLVYIFDTEFPSSHASNDRKIPRIVHQTSRSRCLTPNLAKTTQQWQWDGWSYYFHDDDALWRLFEQEFPNFPLLETIARKCLLHGTLKADLWRYLVLWVYGGLYADLDSVPNKLSPNSIRPSDDAFFVVEQYHLLSQYFMATSPRHPLMWYAFQQALANLWMAPDTGSINAAFITGPHSLHAAFVFFRKDVGVAIEPAKPGFKPVRSGHFLGTWNRSVTVIGVGENQNEYVDRDVIRLKRREYSRLGMRHFQDDVKRASGESCLRGILSLYEEATGASLGFF</sequence>
<dbReference type="AlphaFoldDB" id="A0A8J9SEQ4"/>
<dbReference type="PANTHER" id="PTHR32385:SF15">
    <property type="entry name" value="INOSITOL PHOSPHOCERAMIDE MANNOSYLTRANSFERASE 1"/>
    <property type="match status" value="1"/>
</dbReference>
<dbReference type="GO" id="GO:0051999">
    <property type="term" value="P:mannosyl-inositol phosphorylceramide biosynthetic process"/>
    <property type="evidence" value="ECO:0007669"/>
    <property type="project" value="TreeGrafter"/>
</dbReference>
<evidence type="ECO:0000256" key="2">
    <source>
        <dbReference type="SAM" id="Phobius"/>
    </source>
</evidence>
<evidence type="ECO:0000313" key="3">
    <source>
        <dbReference type="EMBL" id="CAG9290787.1"/>
    </source>
</evidence>
<keyword evidence="1" id="KW-0808">Transferase</keyword>
<dbReference type="EMBL" id="OU594946">
    <property type="protein sequence ID" value="CAG9290787.1"/>
    <property type="molecule type" value="Genomic_DNA"/>
</dbReference>
<gene>
    <name evidence="3" type="ORF">PTTT1_LOCUS45895</name>
</gene>
<dbReference type="Proteomes" id="UP000836788">
    <property type="component" value="Chromosome 5"/>
</dbReference>
<feature type="transmembrane region" description="Helical" evidence="2">
    <location>
        <begin position="12"/>
        <end position="33"/>
    </location>
</feature>
<dbReference type="PANTHER" id="PTHR32385">
    <property type="entry name" value="MANNOSYL PHOSPHORYLINOSITOL CERAMIDE SYNTHASE"/>
    <property type="match status" value="1"/>
</dbReference>
<dbReference type="Gene3D" id="3.90.550.20">
    <property type="match status" value="1"/>
</dbReference>
<dbReference type="SUPFAM" id="SSF53448">
    <property type="entry name" value="Nucleotide-diphospho-sugar transferases"/>
    <property type="match status" value="1"/>
</dbReference>
<organism evidence="3">
    <name type="scientific">Phaeodactylum tricornutum</name>
    <name type="common">Diatom</name>
    <dbReference type="NCBI Taxonomy" id="2850"/>
    <lineage>
        <taxon>Eukaryota</taxon>
        <taxon>Sar</taxon>
        <taxon>Stramenopiles</taxon>
        <taxon>Ochrophyta</taxon>
        <taxon>Bacillariophyta</taxon>
        <taxon>Bacillariophyceae</taxon>
        <taxon>Bacillariophycidae</taxon>
        <taxon>Naviculales</taxon>
        <taxon>Phaeodactylaceae</taxon>
        <taxon>Phaeodactylum</taxon>
    </lineage>
</organism>
<keyword evidence="2" id="KW-0812">Transmembrane</keyword>
<dbReference type="GO" id="GO:0000030">
    <property type="term" value="F:mannosyltransferase activity"/>
    <property type="evidence" value="ECO:0007669"/>
    <property type="project" value="TreeGrafter"/>
</dbReference>
<name>A0A8J9SEQ4_PHATR</name>
<protein>
    <recommendedName>
        <fullName evidence="4">Glycosyltransferase family 32 protein</fullName>
    </recommendedName>
</protein>
<dbReference type="InterPro" id="IPR007577">
    <property type="entry name" value="GlycoTrfase_DXD_sugar-bd_CS"/>
</dbReference>
<evidence type="ECO:0008006" key="4">
    <source>
        <dbReference type="Google" id="ProtNLM"/>
    </source>
</evidence>
<reference evidence="3" key="1">
    <citation type="submission" date="2022-02" db="EMBL/GenBank/DDBJ databases">
        <authorList>
            <person name="Giguere J D."/>
        </authorList>
    </citation>
    <scope>NUCLEOTIDE SEQUENCE</scope>
    <source>
        <strain evidence="3">CCAP 1055/1</strain>
    </source>
</reference>
<dbReference type="Pfam" id="PF04488">
    <property type="entry name" value="Gly_transf_sug"/>
    <property type="match status" value="1"/>
</dbReference>
<evidence type="ECO:0000256" key="1">
    <source>
        <dbReference type="ARBA" id="ARBA00022679"/>
    </source>
</evidence>